<keyword evidence="3" id="KW-1185">Reference proteome</keyword>
<dbReference type="InterPro" id="IPR009937">
    <property type="entry name" value="Phage_holin_3_6"/>
</dbReference>
<sequence>MAQAGGNQGEQAPGGLLDKTLDVGRKLLRGEADRTRRALHAEARDISSGAVFWGGAGLLALGGVSALTLSLAKVLLAHPGRAALLGLGLVGGAAGLALVGVRCLPRHPLAAVGSQVRRDLDKLDQQLT</sequence>
<evidence type="ECO:0008006" key="4">
    <source>
        <dbReference type="Google" id="ProtNLM"/>
    </source>
</evidence>
<reference evidence="2 3" key="1">
    <citation type="submission" date="2017-06" db="EMBL/GenBank/DDBJ databases">
        <title>Sequencing and comparative analysis of myxobacterial genomes.</title>
        <authorList>
            <person name="Rupp O."/>
            <person name="Goesmann A."/>
            <person name="Sogaard-Andersen L."/>
        </authorList>
    </citation>
    <scope>NUCLEOTIDE SEQUENCE [LARGE SCALE GENOMIC DNA]</scope>
    <source>
        <strain evidence="2 3">DSM 14697</strain>
    </source>
</reference>
<dbReference type="RefSeq" id="WP_095959439.1">
    <property type="nucleotide sequence ID" value="NZ_CP022203.1"/>
</dbReference>
<keyword evidence="1" id="KW-0812">Transmembrane</keyword>
<keyword evidence="1" id="KW-0472">Membrane</keyword>
<organism evidence="2 3">
    <name type="scientific">Corallococcus macrosporus DSM 14697</name>
    <dbReference type="NCBI Taxonomy" id="1189310"/>
    <lineage>
        <taxon>Bacteria</taxon>
        <taxon>Pseudomonadati</taxon>
        <taxon>Myxococcota</taxon>
        <taxon>Myxococcia</taxon>
        <taxon>Myxococcales</taxon>
        <taxon>Cystobacterineae</taxon>
        <taxon>Myxococcaceae</taxon>
        <taxon>Corallococcus</taxon>
    </lineage>
</organism>
<name>A0A250JY53_9BACT</name>
<evidence type="ECO:0000313" key="2">
    <source>
        <dbReference type="EMBL" id="ATB48618.1"/>
    </source>
</evidence>
<dbReference type="EMBL" id="CP022203">
    <property type="protein sequence ID" value="ATB48618.1"/>
    <property type="molecule type" value="Genomic_DNA"/>
</dbReference>
<dbReference type="Pfam" id="PF07332">
    <property type="entry name" value="Phage_holin_3_6"/>
    <property type="match status" value="1"/>
</dbReference>
<accession>A0A250JY53</accession>
<dbReference type="Proteomes" id="UP000217343">
    <property type="component" value="Chromosome"/>
</dbReference>
<evidence type="ECO:0000256" key="1">
    <source>
        <dbReference type="SAM" id="Phobius"/>
    </source>
</evidence>
<protein>
    <recommendedName>
        <fullName evidence="4">Phage holin family protein</fullName>
    </recommendedName>
</protein>
<proteinExistence type="predicted"/>
<dbReference type="AlphaFoldDB" id="A0A250JY53"/>
<evidence type="ECO:0000313" key="3">
    <source>
        <dbReference type="Proteomes" id="UP000217343"/>
    </source>
</evidence>
<feature type="transmembrane region" description="Helical" evidence="1">
    <location>
        <begin position="50"/>
        <end position="76"/>
    </location>
</feature>
<gene>
    <name evidence="2" type="ORF">MYMAC_004245</name>
</gene>
<keyword evidence="1" id="KW-1133">Transmembrane helix</keyword>
<dbReference type="KEGG" id="mmas:MYMAC_004245"/>
<feature type="transmembrane region" description="Helical" evidence="1">
    <location>
        <begin position="82"/>
        <end position="101"/>
    </location>
</feature>